<gene>
    <name evidence="3" type="ORF">MNBD_ALPHA04-562</name>
</gene>
<keyword evidence="1" id="KW-1133">Transmembrane helix</keyword>
<dbReference type="Pfam" id="PF00561">
    <property type="entry name" value="Abhydrolase_1"/>
    <property type="match status" value="1"/>
</dbReference>
<evidence type="ECO:0000313" key="3">
    <source>
        <dbReference type="EMBL" id="VAV99850.1"/>
    </source>
</evidence>
<protein>
    <recommendedName>
        <fullName evidence="2">AB hydrolase-1 domain-containing protein</fullName>
    </recommendedName>
</protein>
<sequence length="268" mass="28904">MWFVKIAAGLTVAYIAVVALMFALQTRMLFPASLARVARSVLPPSSVALEVMTPDREHLRGVFIGSNAGAYEDRFLVIGFGGNAWNADDVAAYLHGLYPDADIVAFHYRGYGPSTGAPSAAALLSDATVVFDYIQESIGDRRTVAVGFSLGAGVAAHLAGSRPLAGLILVSPFDSLKALAADHYPWLPVKWLLRHHMSVVASVQGLTVPTAVIVAERDTIVPPRRSEAVRKSISNLVLDRLIEDAGHNDIYDRPDFRVAMIEALQKIN</sequence>
<keyword evidence="1" id="KW-0472">Membrane</keyword>
<organism evidence="3">
    <name type="scientific">hydrothermal vent metagenome</name>
    <dbReference type="NCBI Taxonomy" id="652676"/>
    <lineage>
        <taxon>unclassified sequences</taxon>
        <taxon>metagenomes</taxon>
        <taxon>ecological metagenomes</taxon>
    </lineage>
</organism>
<dbReference type="InterPro" id="IPR000073">
    <property type="entry name" value="AB_hydrolase_1"/>
</dbReference>
<dbReference type="PANTHER" id="PTHR12277">
    <property type="entry name" value="ALPHA/BETA HYDROLASE DOMAIN-CONTAINING PROTEIN"/>
    <property type="match status" value="1"/>
</dbReference>
<keyword evidence="1" id="KW-0812">Transmembrane</keyword>
<evidence type="ECO:0000256" key="1">
    <source>
        <dbReference type="SAM" id="Phobius"/>
    </source>
</evidence>
<dbReference type="PANTHER" id="PTHR12277:SF79">
    <property type="entry name" value="XAA-PRO DIPEPTIDYL-PEPTIDASE-RELATED"/>
    <property type="match status" value="1"/>
</dbReference>
<proteinExistence type="predicted"/>
<feature type="domain" description="AB hydrolase-1" evidence="2">
    <location>
        <begin position="79"/>
        <end position="177"/>
    </location>
</feature>
<accession>A0A3B0S1P6</accession>
<dbReference type="SUPFAM" id="SSF53474">
    <property type="entry name" value="alpha/beta-Hydrolases"/>
    <property type="match status" value="1"/>
</dbReference>
<dbReference type="InterPro" id="IPR029058">
    <property type="entry name" value="AB_hydrolase_fold"/>
</dbReference>
<feature type="transmembrane region" description="Helical" evidence="1">
    <location>
        <begin position="6"/>
        <end position="24"/>
    </location>
</feature>
<dbReference type="AlphaFoldDB" id="A0A3B0S1P6"/>
<reference evidence="3" key="1">
    <citation type="submission" date="2018-06" db="EMBL/GenBank/DDBJ databases">
        <authorList>
            <person name="Zhirakovskaya E."/>
        </authorList>
    </citation>
    <scope>NUCLEOTIDE SEQUENCE</scope>
</reference>
<dbReference type="EMBL" id="UOEF01000294">
    <property type="protein sequence ID" value="VAV99850.1"/>
    <property type="molecule type" value="Genomic_DNA"/>
</dbReference>
<evidence type="ECO:0000259" key="2">
    <source>
        <dbReference type="Pfam" id="PF00561"/>
    </source>
</evidence>
<dbReference type="Gene3D" id="3.40.50.1820">
    <property type="entry name" value="alpha/beta hydrolase"/>
    <property type="match status" value="2"/>
</dbReference>
<name>A0A3B0S1P6_9ZZZZ</name>